<comment type="caution">
    <text evidence="3">The sequence shown here is derived from an EMBL/GenBank/DDBJ whole genome shotgun (WGS) entry which is preliminary data.</text>
</comment>
<dbReference type="GO" id="GO:0009002">
    <property type="term" value="F:serine-type D-Ala-D-Ala carboxypeptidase activity"/>
    <property type="evidence" value="ECO:0007669"/>
    <property type="project" value="UniProtKB-EC"/>
</dbReference>
<protein>
    <submittedName>
        <fullName evidence="3">D-alanyl-D-alanine carboxypeptidase/D-alanyl-D-alanine-endopeptidase</fullName>
        <ecNumber evidence="3">3.4.16.4</ecNumber>
    </submittedName>
</protein>
<gene>
    <name evidence="3" type="primary">dacB</name>
    <name evidence="3" type="ORF">ACFQRG_15430</name>
</gene>
<evidence type="ECO:0000256" key="2">
    <source>
        <dbReference type="ARBA" id="ARBA00022801"/>
    </source>
</evidence>
<sequence length="928" mass="103321">MADTLRHYVDELNSEPYAKGMIVGYDIYSLDRKKTLASYQENKTFVPASVLKLLVTATASGLWPKNKRFPTKVYINGKLKSNGVLHGDIELKGYGDPVLTVKKLEELAKSLAKKGVRRVDGQVIVDDSYFDNKRLGAKWMWDDEPYDYAAPIGALSVNESTVDVKAAPSQPGDKPKVSVNPSPEYVQVINHAKTVEGKEEDLTITRTRLKNEIVIKGTIGKDYKDDEHKDHHYYKEEISIEDPARFTGRVFYDHLKHQGVSFNQEPQIRTRKIDKHAKLIAKVYSPDLDKILKKQDKDSDNFIAEMLTKQLGASVRKDGSTKAGLTVIRKYVHDKLGVDNGFVQKDGSGLSRLNVISPHHFIQLLRAVDQSSNRKRFISFLPVAGVDGTLKKRMKDTPAEKNVKAKTGSMNGVNSLVGFVKSKSGERLAFSIMMNGVYKSKYAQDLQDKIAVTLAKYPDIQDPGPIPDQKKYPLSSKLDPILNDKKYSRVIKGAMVYSTGGNKVLYEHNAQKLLTPGSDTKLFTTGAALNELGADYHFRTEVYQNGKIHNGVLDGDLIIKGYGDPTLADKGSGHLLKGPTLAQMASDIKESGIRGVKGNILVDSSAFPDDCYAPGWTWDNESKPFEPQISALSVNQGTLRFDYRPGEKPGKPIRLKQMPKTEYVHVVNKAVTGAQNSKNTLKIERERGKNTIHITGSLPVNYRNGHTSTTVEKPYLYTGYLLRNQLKEQGVRLYSNSKILSDKTPNDAKLVKKYYSPPLSDIISYMNHYNDNFYAEMILKTLGLEKKNNGTFEDGIDTVHENLEGLNVTSPFDMMDGSGLTGYNQFSAEQLVTFLAAETHESAFKSFYQSLPVAGEKGILSHRMQGTDAEHHLRGITGFMPQQRALSGYVQAKNGDLLAYSILTEGYSQESLNKLVDRFGAALSESDK</sequence>
<dbReference type="Gene3D" id="3.40.710.10">
    <property type="entry name" value="DD-peptidase/beta-lactamase superfamily"/>
    <property type="match status" value="3"/>
</dbReference>
<keyword evidence="3" id="KW-0121">Carboxypeptidase</keyword>
<dbReference type="Gene3D" id="3.50.80.20">
    <property type="entry name" value="D-Ala-D-Ala carboxypeptidase C, peptidase S13"/>
    <property type="match status" value="2"/>
</dbReference>
<dbReference type="NCBIfam" id="TIGR00666">
    <property type="entry name" value="PBP4"/>
    <property type="match status" value="2"/>
</dbReference>
<dbReference type="RefSeq" id="WP_380967615.1">
    <property type="nucleotide sequence ID" value="NZ_JBHTCO010000020.1"/>
</dbReference>
<dbReference type="SUPFAM" id="SSF56601">
    <property type="entry name" value="beta-lactamase/transpeptidase-like"/>
    <property type="match status" value="2"/>
</dbReference>
<dbReference type="PANTHER" id="PTHR30023">
    <property type="entry name" value="D-ALANYL-D-ALANINE CARBOXYPEPTIDASE"/>
    <property type="match status" value="1"/>
</dbReference>
<dbReference type="PRINTS" id="PR00922">
    <property type="entry name" value="DADACBPTASE3"/>
</dbReference>
<proteinExistence type="inferred from homology"/>
<reference evidence="4" key="1">
    <citation type="journal article" date="2019" name="Int. J. Syst. Evol. Microbiol.">
        <title>The Global Catalogue of Microorganisms (GCM) 10K type strain sequencing project: providing services to taxonomists for standard genome sequencing and annotation.</title>
        <authorList>
            <consortium name="The Broad Institute Genomics Platform"/>
            <consortium name="The Broad Institute Genome Sequencing Center for Infectious Disease"/>
            <person name="Wu L."/>
            <person name="Ma J."/>
        </authorList>
    </citation>
    <scope>NUCLEOTIDE SEQUENCE [LARGE SCALE GENOMIC DNA]</scope>
    <source>
        <strain evidence="4">CGMCC 1.16305</strain>
    </source>
</reference>
<keyword evidence="2 3" id="KW-0378">Hydrolase</keyword>
<dbReference type="EC" id="3.4.16.4" evidence="3"/>
<dbReference type="InterPro" id="IPR000667">
    <property type="entry name" value="Peptidase_S13"/>
</dbReference>
<evidence type="ECO:0000313" key="3">
    <source>
        <dbReference type="EMBL" id="MFC7394348.1"/>
    </source>
</evidence>
<keyword evidence="3" id="KW-0645">Protease</keyword>
<evidence type="ECO:0000313" key="4">
    <source>
        <dbReference type="Proteomes" id="UP001596505"/>
    </source>
</evidence>
<accession>A0ABW2PYE2</accession>
<keyword evidence="4" id="KW-1185">Reference proteome</keyword>
<name>A0ABW2PYE2_9BACL</name>
<dbReference type="PANTHER" id="PTHR30023:SF0">
    <property type="entry name" value="PENICILLIN-SENSITIVE CARBOXYPEPTIDASE A"/>
    <property type="match status" value="1"/>
</dbReference>
<dbReference type="InterPro" id="IPR012338">
    <property type="entry name" value="Beta-lactam/transpept-like"/>
</dbReference>
<dbReference type="Pfam" id="PF02113">
    <property type="entry name" value="Peptidase_S13"/>
    <property type="match status" value="2"/>
</dbReference>
<dbReference type="EMBL" id="JBHTCO010000020">
    <property type="protein sequence ID" value="MFC7394348.1"/>
    <property type="molecule type" value="Genomic_DNA"/>
</dbReference>
<evidence type="ECO:0000256" key="1">
    <source>
        <dbReference type="ARBA" id="ARBA00006096"/>
    </source>
</evidence>
<comment type="similarity">
    <text evidence="1">Belongs to the peptidase S13 family.</text>
</comment>
<dbReference type="Proteomes" id="UP001596505">
    <property type="component" value="Unassembled WGS sequence"/>
</dbReference>
<organism evidence="3 4">
    <name type="scientific">Scopulibacillus cellulosilyticus</name>
    <dbReference type="NCBI Taxonomy" id="2665665"/>
    <lineage>
        <taxon>Bacteria</taxon>
        <taxon>Bacillati</taxon>
        <taxon>Bacillota</taxon>
        <taxon>Bacilli</taxon>
        <taxon>Bacillales</taxon>
        <taxon>Sporolactobacillaceae</taxon>
        <taxon>Scopulibacillus</taxon>
    </lineage>
</organism>